<evidence type="ECO:0008006" key="2">
    <source>
        <dbReference type="Google" id="ProtNLM"/>
    </source>
</evidence>
<name>A0A644YSJ4_9ZZZZ</name>
<dbReference type="EMBL" id="VSSQ01006087">
    <property type="protein sequence ID" value="MPM31486.1"/>
    <property type="molecule type" value="Genomic_DNA"/>
</dbReference>
<dbReference type="AlphaFoldDB" id="A0A644YSJ4"/>
<protein>
    <recommendedName>
        <fullName evidence="2">Alcohol acetyltransferase</fullName>
    </recommendedName>
</protein>
<evidence type="ECO:0000313" key="1">
    <source>
        <dbReference type="EMBL" id="MPM31486.1"/>
    </source>
</evidence>
<accession>A0A644YSJ4</accession>
<reference evidence="1" key="1">
    <citation type="submission" date="2019-08" db="EMBL/GenBank/DDBJ databases">
        <authorList>
            <person name="Kucharzyk K."/>
            <person name="Murdoch R.W."/>
            <person name="Higgins S."/>
            <person name="Loffler F."/>
        </authorList>
    </citation>
    <scope>NUCLEOTIDE SEQUENCE</scope>
</reference>
<gene>
    <name evidence="1" type="ORF">SDC9_78041</name>
</gene>
<proteinExistence type="predicted"/>
<comment type="caution">
    <text evidence="1">The sequence shown here is derived from an EMBL/GenBank/DDBJ whole genome shotgun (WGS) entry which is preliminary data.</text>
</comment>
<sequence length="407" mass="46526">MYNANTFRISLDLVQTIRPEILEQAVHDLMTRCSYANVSLHKGFFWYYLSPNTKEMIIHPEGSYPSGRFFFKENNSYLLRVVYSTHRIGVECFHALTDGSGALSYLKLLVERYCHHAGIADFSFPGGLDFEQKPTSQEFSDPFQHLYDKSLPSYPKISKAYHRKGFGSFDDRVKVISASIKTAQIKERARARGITIGEYLSSVFLYALQQLQAEEIPKQKNRKPIRLSVPMNLRKIFGYDTMRNFTLFAVIGIEPALGSYTFDEIAKEVHLQMALAQDRKRLLSQIKRNVTGERTPLIRFAPNILKNPLFKLLSDFLGDDQYSGVISNIGQMVLPPELADSIKRLDFHLSPGLLNKVAIAVIGYLDTLAINFTSFFNEDRELERLFCTFLVEDGIQVTLSTNRNTDR</sequence>
<organism evidence="1">
    <name type="scientific">bioreactor metagenome</name>
    <dbReference type="NCBI Taxonomy" id="1076179"/>
    <lineage>
        <taxon>unclassified sequences</taxon>
        <taxon>metagenomes</taxon>
        <taxon>ecological metagenomes</taxon>
    </lineage>
</organism>